<reference evidence="2 3" key="1">
    <citation type="journal article" date="2021" name="Int. J. Syst. Evol. Microbiol.">
        <title>Classification of three corynebacterial strains isolated from a small paddock in North Rhine-Westphalia: proposal of &lt;i&gt;Corynebacterium kalinowskii&lt;/i&gt; sp. nov., &lt;i&gt;Corynebacterium comes&lt;/i&gt; sp. nov. and &lt;i&gt;Corynebacterium occultum&lt;/i&gt; sp. nov.</title>
        <authorList>
            <person name="Schaffert L."/>
            <person name="Ruwe M."/>
            <person name="Milse J."/>
            <person name="Hanuschka K."/>
            <person name="Ortseifen V."/>
            <person name="Droste J."/>
            <person name="Brandt D."/>
            <person name="Schl L."/>
            <person name="Kutter Y."/>
            <person name="Vinke S."/>
            <person name="Vieh P."/>
            <person name="Jacob L."/>
            <person name="L N.C."/>
            <person name="Schulte-Berndt E."/>
            <person name="Hain C."/>
            <person name="Linder M."/>
            <person name="Schmidt P."/>
            <person name="Wollenschl L."/>
            <person name="Luttermann T."/>
            <person name="Thieme E."/>
            <person name="Hassa J."/>
            <person name="Haak M."/>
            <person name="Wittchen M."/>
            <person name="Mentz A."/>
            <person name="Persicke M."/>
            <person name="Busche T."/>
            <person name="R C."/>
        </authorList>
    </citation>
    <scope>NUCLEOTIDE SEQUENCE [LARGE SCALE GENOMIC DNA]</scope>
    <source>
        <strain evidence="2 3">2019</strain>
    </source>
</reference>
<sequence>MHGSPAEVGSVWVVRQPCEFRAFVGRLLGLPRLPHTLNRVYVERGPAARQRRRVQKRIVAATLALLSVMLGVPAWLLFPPQGTLGASDAVMVIAGYSDGRHQLGAQLIEEGISQSYVVSNPLGTKDKVGSAHCRGADRPENALDTWCLRPEPVTTTGEALTMGRLAEAQGWTTATVVTNRTHARRVSTMFEQCTNLDATVIYRDYIQKKIVKDQVLHEIGGFIKFWLTNPC</sequence>
<keyword evidence="3" id="KW-1185">Reference proteome</keyword>
<keyword evidence="1" id="KW-0472">Membrane</keyword>
<evidence type="ECO:0008006" key="4">
    <source>
        <dbReference type="Google" id="ProtNLM"/>
    </source>
</evidence>
<accession>A0A6B8WEK9</accession>
<feature type="transmembrane region" description="Helical" evidence="1">
    <location>
        <begin position="58"/>
        <end position="78"/>
    </location>
</feature>
<protein>
    <recommendedName>
        <fullName evidence="4">DUF218 domain-containing protein</fullName>
    </recommendedName>
</protein>
<dbReference type="AlphaFoldDB" id="A0A6B8WEK9"/>
<organism evidence="2 3">
    <name type="scientific">Corynebacterium comes</name>
    <dbReference type="NCBI Taxonomy" id="2675218"/>
    <lineage>
        <taxon>Bacteria</taxon>
        <taxon>Bacillati</taxon>
        <taxon>Actinomycetota</taxon>
        <taxon>Actinomycetes</taxon>
        <taxon>Mycobacteriales</taxon>
        <taxon>Corynebacteriaceae</taxon>
        <taxon>Corynebacterium</taxon>
    </lineage>
</organism>
<keyword evidence="1" id="KW-1133">Transmembrane helix</keyword>
<name>A0A6B8WEK9_9CORY</name>
<gene>
    <name evidence="2" type="ORF">CETAM_09445</name>
</gene>
<proteinExistence type="predicted"/>
<dbReference type="KEGG" id="ccoe:CETAM_09445"/>
<evidence type="ECO:0000313" key="2">
    <source>
        <dbReference type="EMBL" id="QGU05138.1"/>
    </source>
</evidence>
<dbReference type="Proteomes" id="UP000425178">
    <property type="component" value="Chromosome"/>
</dbReference>
<evidence type="ECO:0000256" key="1">
    <source>
        <dbReference type="SAM" id="Phobius"/>
    </source>
</evidence>
<evidence type="ECO:0000313" key="3">
    <source>
        <dbReference type="Proteomes" id="UP000425178"/>
    </source>
</evidence>
<keyword evidence="1" id="KW-0812">Transmembrane</keyword>
<dbReference type="EMBL" id="CP046453">
    <property type="protein sequence ID" value="QGU05138.1"/>
    <property type="molecule type" value="Genomic_DNA"/>
</dbReference>